<feature type="transmembrane region" description="Helical" evidence="1">
    <location>
        <begin position="20"/>
        <end position="53"/>
    </location>
</feature>
<organism evidence="2 3">
    <name type="scientific">Thermomonospora umbrina</name>
    <dbReference type="NCBI Taxonomy" id="111806"/>
    <lineage>
        <taxon>Bacteria</taxon>
        <taxon>Bacillati</taxon>
        <taxon>Actinomycetota</taxon>
        <taxon>Actinomycetes</taxon>
        <taxon>Streptosporangiales</taxon>
        <taxon>Thermomonosporaceae</taxon>
        <taxon>Thermomonospora</taxon>
    </lineage>
</organism>
<dbReference type="EMBL" id="QTTT01000001">
    <property type="protein sequence ID" value="REE96939.1"/>
    <property type="molecule type" value="Genomic_DNA"/>
</dbReference>
<dbReference type="Proteomes" id="UP000256661">
    <property type="component" value="Unassembled WGS sequence"/>
</dbReference>
<proteinExistence type="predicted"/>
<accession>A0A3D9SLZ3</accession>
<gene>
    <name evidence="2" type="ORF">DFJ69_2392</name>
</gene>
<dbReference type="AlphaFoldDB" id="A0A3D9SLZ3"/>
<comment type="caution">
    <text evidence="2">The sequence shown here is derived from an EMBL/GenBank/DDBJ whole genome shotgun (WGS) entry which is preliminary data.</text>
</comment>
<keyword evidence="1" id="KW-1133">Transmembrane helix</keyword>
<keyword evidence="1" id="KW-0472">Membrane</keyword>
<dbReference type="RefSeq" id="WP_116022512.1">
    <property type="nucleotide sequence ID" value="NZ_QTTT01000001.1"/>
</dbReference>
<evidence type="ECO:0000313" key="2">
    <source>
        <dbReference type="EMBL" id="REE96939.1"/>
    </source>
</evidence>
<keyword evidence="1" id="KW-0812">Transmembrane</keyword>
<evidence type="ECO:0008006" key="4">
    <source>
        <dbReference type="Google" id="ProtNLM"/>
    </source>
</evidence>
<name>A0A3D9SLZ3_9ACTN</name>
<dbReference type="OrthoDB" id="3482579at2"/>
<sequence length="123" mass="12970">MTVPGYQRHYAPVRPRRNAMAVTSLVLGLAGLPALLLCGLGLPMALVGLVLGIVAASRHTGGRAVAVGGICACLLTILVGAVAIFWLLSQAAECADPDRYPSDADRQRCVEREFPFAKTQQTP</sequence>
<evidence type="ECO:0000256" key="1">
    <source>
        <dbReference type="SAM" id="Phobius"/>
    </source>
</evidence>
<protein>
    <recommendedName>
        <fullName evidence="4">DUF4190 domain-containing protein</fullName>
    </recommendedName>
</protein>
<keyword evidence="3" id="KW-1185">Reference proteome</keyword>
<evidence type="ECO:0000313" key="3">
    <source>
        <dbReference type="Proteomes" id="UP000256661"/>
    </source>
</evidence>
<feature type="transmembrane region" description="Helical" evidence="1">
    <location>
        <begin position="65"/>
        <end position="88"/>
    </location>
</feature>
<reference evidence="2 3" key="1">
    <citation type="submission" date="2018-08" db="EMBL/GenBank/DDBJ databases">
        <title>Sequencing the genomes of 1000 actinobacteria strains.</title>
        <authorList>
            <person name="Klenk H.-P."/>
        </authorList>
    </citation>
    <scope>NUCLEOTIDE SEQUENCE [LARGE SCALE GENOMIC DNA]</scope>
    <source>
        <strain evidence="2 3">DSM 43927</strain>
    </source>
</reference>